<protein>
    <submittedName>
        <fullName evidence="2">Uncharacterized protein</fullName>
    </submittedName>
</protein>
<dbReference type="InParanoid" id="A0A067Q8E9"/>
<feature type="region of interest" description="Disordered" evidence="1">
    <location>
        <begin position="358"/>
        <end position="388"/>
    </location>
</feature>
<dbReference type="HOGENOM" id="CLU_040700_0_0_1"/>
<sequence length="388" mass="43141">MSFQHFRLDVAHAGPYTGPSHASHLDPTSLSSSSSLSQANIDPILRTHQEFQLQMDATSGDPQKPPYGSGDADDGYTMVFESLHAFQAWRAKEEEEKMVEFVKGDTHGSKAVPPRFKDHTKLVCARHQRSGRKKYVKKHPDRVRKVPSRKIEVGCHASISYKTYFETEEVRVCYNSQHSHEIGLPNLPFTRRGRKAQLQWEKDHKGRRGRPPKSASAPHEDGSEDSPPSPFDPSFDGQPFAGPSYSPPAHVPPAPRPTRSRPPPPPPSHQSHLSLQNAVSMIAPLPQVSPHSLPMSPDLAGRWERMGTLFDSIRDHANTFQYPEASVDALESVLIRLYLESPLVATSSFMNYAGPSLSAPPHLPSQVNGMIGPNGDQDMEEEEEEDME</sequence>
<evidence type="ECO:0000313" key="2">
    <source>
        <dbReference type="EMBL" id="KDQ63323.1"/>
    </source>
</evidence>
<accession>A0A067Q8E9</accession>
<dbReference type="Proteomes" id="UP000027265">
    <property type="component" value="Unassembled WGS sequence"/>
</dbReference>
<reference evidence="3" key="1">
    <citation type="journal article" date="2014" name="Proc. Natl. Acad. Sci. U.S.A.">
        <title>Extensive sampling of basidiomycete genomes demonstrates inadequacy of the white-rot/brown-rot paradigm for wood decay fungi.</title>
        <authorList>
            <person name="Riley R."/>
            <person name="Salamov A.A."/>
            <person name="Brown D.W."/>
            <person name="Nagy L.G."/>
            <person name="Floudas D."/>
            <person name="Held B.W."/>
            <person name="Levasseur A."/>
            <person name="Lombard V."/>
            <person name="Morin E."/>
            <person name="Otillar R."/>
            <person name="Lindquist E.A."/>
            <person name="Sun H."/>
            <person name="LaButti K.M."/>
            <person name="Schmutz J."/>
            <person name="Jabbour D."/>
            <person name="Luo H."/>
            <person name="Baker S.E."/>
            <person name="Pisabarro A.G."/>
            <person name="Walton J.D."/>
            <person name="Blanchette R.A."/>
            <person name="Henrissat B."/>
            <person name="Martin F."/>
            <person name="Cullen D."/>
            <person name="Hibbett D.S."/>
            <person name="Grigoriev I.V."/>
        </authorList>
    </citation>
    <scope>NUCLEOTIDE SEQUENCE [LARGE SCALE GENOMIC DNA]</scope>
    <source>
        <strain evidence="3">MUCL 33604</strain>
    </source>
</reference>
<keyword evidence="3" id="KW-1185">Reference proteome</keyword>
<feature type="compositionally biased region" description="Acidic residues" evidence="1">
    <location>
        <begin position="377"/>
        <end position="388"/>
    </location>
</feature>
<proteinExistence type="predicted"/>
<dbReference type="STRING" id="933084.A0A067Q8E9"/>
<feature type="region of interest" description="Disordered" evidence="1">
    <location>
        <begin position="181"/>
        <end position="273"/>
    </location>
</feature>
<name>A0A067Q8E9_9AGAM</name>
<dbReference type="EMBL" id="KL197710">
    <property type="protein sequence ID" value="KDQ63323.1"/>
    <property type="molecule type" value="Genomic_DNA"/>
</dbReference>
<dbReference type="AlphaFoldDB" id="A0A067Q8E9"/>
<evidence type="ECO:0000256" key="1">
    <source>
        <dbReference type="SAM" id="MobiDB-lite"/>
    </source>
</evidence>
<gene>
    <name evidence="2" type="ORF">JAAARDRAFT_147517</name>
</gene>
<feature type="compositionally biased region" description="Low complexity" evidence="1">
    <location>
        <begin position="232"/>
        <end position="244"/>
    </location>
</feature>
<evidence type="ECO:0000313" key="3">
    <source>
        <dbReference type="Proteomes" id="UP000027265"/>
    </source>
</evidence>
<feature type="compositionally biased region" description="Pro residues" evidence="1">
    <location>
        <begin position="245"/>
        <end position="268"/>
    </location>
</feature>
<organism evidence="2 3">
    <name type="scientific">Jaapia argillacea MUCL 33604</name>
    <dbReference type="NCBI Taxonomy" id="933084"/>
    <lineage>
        <taxon>Eukaryota</taxon>
        <taxon>Fungi</taxon>
        <taxon>Dikarya</taxon>
        <taxon>Basidiomycota</taxon>
        <taxon>Agaricomycotina</taxon>
        <taxon>Agaricomycetes</taxon>
        <taxon>Agaricomycetidae</taxon>
        <taxon>Jaapiales</taxon>
        <taxon>Jaapiaceae</taxon>
        <taxon>Jaapia</taxon>
    </lineage>
</organism>
<dbReference type="OrthoDB" id="3258408at2759"/>